<evidence type="ECO:0000313" key="4">
    <source>
        <dbReference type="Proteomes" id="UP000290288"/>
    </source>
</evidence>
<proteinExistence type="predicted"/>
<dbReference type="SUPFAM" id="SSF50978">
    <property type="entry name" value="WD40 repeat-like"/>
    <property type="match status" value="1"/>
</dbReference>
<dbReference type="InterPro" id="IPR036322">
    <property type="entry name" value="WD40_repeat_dom_sf"/>
</dbReference>
<dbReference type="InterPro" id="IPR001810">
    <property type="entry name" value="F-box_dom"/>
</dbReference>
<evidence type="ECO:0000256" key="1">
    <source>
        <dbReference type="SAM" id="SignalP"/>
    </source>
</evidence>
<dbReference type="InterPro" id="IPR015943">
    <property type="entry name" value="WD40/YVTN_repeat-like_dom_sf"/>
</dbReference>
<name>A0A4Q2DU82_9AGAR</name>
<comment type="caution">
    <text evidence="3">The sequence shown here is derived from an EMBL/GenBank/DDBJ whole genome shotgun (WGS) entry which is preliminary data.</text>
</comment>
<organism evidence="3 4">
    <name type="scientific">Candolleomyces aberdarensis</name>
    <dbReference type="NCBI Taxonomy" id="2316362"/>
    <lineage>
        <taxon>Eukaryota</taxon>
        <taxon>Fungi</taxon>
        <taxon>Dikarya</taxon>
        <taxon>Basidiomycota</taxon>
        <taxon>Agaricomycotina</taxon>
        <taxon>Agaricomycetes</taxon>
        <taxon>Agaricomycetidae</taxon>
        <taxon>Agaricales</taxon>
        <taxon>Agaricineae</taxon>
        <taxon>Psathyrellaceae</taxon>
        <taxon>Candolleomyces</taxon>
    </lineage>
</organism>
<accession>A0A4Q2DU82</accession>
<sequence length="501" mass="55214">MAHSLSALPTEILILILYPLLPVDLAALARTCRRMHDLVYEFGWLQYSLANPRPSYSSCIARKQWSIHTSVRYDTLSDRAWDKVDFVARPLSRTWPAKEQSTLAITNSRLIVAAGTVLYSYSFHSGPGGRPTIKWEGDISLNETHVRGRNITSITFLEDGGLDQTLLVAYQEQLVERIHLIPPSKDGESPLSFTRHLVTIFPKGDYIESFSTSPTHLLSLSANGTVRLSLQTILTDDNATCPPPLEAEGLPPVVELEERSWKCHLSPSLTFAALGSTGKTPLTIYPISEDGLLSPTPATILHTERASSLNNLPTSAVYGISQAPIHASAWGSSPQVLASGWFDGRVRIYDLRTASSSSPQDQLTTNTSSSNINAPLLRPVMSLQDRWSTEPIYSISCGGGSGSQVAAGTARHSVVSFWDVRNPKDGWSVHAPGNDRSPVFSVILEGSRLFGTTELRPFVYDFVRIFVFLFSYPLQVDKRLMGIVCLVYRAPMRQSTVTLRP</sequence>
<evidence type="ECO:0000259" key="2">
    <source>
        <dbReference type="PROSITE" id="PS50181"/>
    </source>
</evidence>
<dbReference type="Gene3D" id="2.130.10.10">
    <property type="entry name" value="YVTN repeat-like/Quinoprotein amine dehydrogenase"/>
    <property type="match status" value="1"/>
</dbReference>
<dbReference type="Pfam" id="PF12937">
    <property type="entry name" value="F-box-like"/>
    <property type="match status" value="1"/>
</dbReference>
<dbReference type="EMBL" id="SDEE01000070">
    <property type="protein sequence ID" value="RXW22465.1"/>
    <property type="molecule type" value="Genomic_DNA"/>
</dbReference>
<gene>
    <name evidence="3" type="ORF">EST38_g3381</name>
</gene>
<evidence type="ECO:0000313" key="3">
    <source>
        <dbReference type="EMBL" id="RXW22465.1"/>
    </source>
</evidence>
<dbReference type="PROSITE" id="PS50181">
    <property type="entry name" value="FBOX"/>
    <property type="match status" value="1"/>
</dbReference>
<protein>
    <recommendedName>
        <fullName evidence="2">F-box domain-containing protein</fullName>
    </recommendedName>
</protein>
<dbReference type="InterPro" id="IPR036047">
    <property type="entry name" value="F-box-like_dom_sf"/>
</dbReference>
<dbReference type="SUPFAM" id="SSF81383">
    <property type="entry name" value="F-box domain"/>
    <property type="match status" value="1"/>
</dbReference>
<feature type="chain" id="PRO_5020325318" description="F-box domain-containing protein" evidence="1">
    <location>
        <begin position="27"/>
        <end position="501"/>
    </location>
</feature>
<dbReference type="OrthoDB" id="1259151at2759"/>
<keyword evidence="1" id="KW-0732">Signal</keyword>
<keyword evidence="4" id="KW-1185">Reference proteome</keyword>
<feature type="domain" description="F-box" evidence="2">
    <location>
        <begin position="2"/>
        <end position="47"/>
    </location>
</feature>
<dbReference type="Proteomes" id="UP000290288">
    <property type="component" value="Unassembled WGS sequence"/>
</dbReference>
<reference evidence="3 4" key="1">
    <citation type="submission" date="2019-01" db="EMBL/GenBank/DDBJ databases">
        <title>Draft genome sequence of Psathyrella aberdarensis IHI B618.</title>
        <authorList>
            <person name="Buettner E."/>
            <person name="Kellner H."/>
        </authorList>
    </citation>
    <scope>NUCLEOTIDE SEQUENCE [LARGE SCALE GENOMIC DNA]</scope>
    <source>
        <strain evidence="3 4">IHI B618</strain>
    </source>
</reference>
<dbReference type="AlphaFoldDB" id="A0A4Q2DU82"/>
<feature type="signal peptide" evidence="1">
    <location>
        <begin position="1"/>
        <end position="26"/>
    </location>
</feature>